<gene>
    <name evidence="4" type="ORF">PAL_GLEAN10001891</name>
</gene>
<keyword evidence="2" id="KW-0342">GTP-binding</keyword>
<dbReference type="GO" id="GO:0003746">
    <property type="term" value="F:translation elongation factor activity"/>
    <property type="evidence" value="ECO:0007669"/>
    <property type="project" value="UniProtKB-KW"/>
</dbReference>
<dbReference type="STRING" id="9402.L5K767"/>
<feature type="domain" description="GTP-eEF1A C-terminal" evidence="3">
    <location>
        <begin position="6"/>
        <end position="54"/>
    </location>
</feature>
<dbReference type="InParanoid" id="L5K767"/>
<keyword evidence="4" id="KW-0251">Elongation factor</keyword>
<proteinExistence type="predicted"/>
<dbReference type="SUPFAM" id="SSF50465">
    <property type="entry name" value="EF-Tu/eEF-1alpha/eIF2-gamma C-terminal domain"/>
    <property type="match status" value="1"/>
</dbReference>
<dbReference type="InterPro" id="IPR054696">
    <property type="entry name" value="GTP-eEF1A_C"/>
</dbReference>
<evidence type="ECO:0000256" key="2">
    <source>
        <dbReference type="ARBA" id="ARBA00023134"/>
    </source>
</evidence>
<dbReference type="AlphaFoldDB" id="L5K767"/>
<evidence type="ECO:0000256" key="1">
    <source>
        <dbReference type="ARBA" id="ARBA00022741"/>
    </source>
</evidence>
<evidence type="ECO:0000313" key="4">
    <source>
        <dbReference type="EMBL" id="ELK06626.1"/>
    </source>
</evidence>
<dbReference type="GO" id="GO:0005525">
    <property type="term" value="F:GTP binding"/>
    <property type="evidence" value="ECO:0007669"/>
    <property type="project" value="UniProtKB-KW"/>
</dbReference>
<evidence type="ECO:0000259" key="3">
    <source>
        <dbReference type="Pfam" id="PF22594"/>
    </source>
</evidence>
<keyword evidence="4" id="KW-0648">Protein biosynthesis</keyword>
<dbReference type="PANTHER" id="PTHR44830">
    <property type="entry name" value="ELONGATION FACTOR 1 ALPHA"/>
    <property type="match status" value="1"/>
</dbReference>
<sequence>MERSWKKFLKSGDAAIIDTVSGKPMCVEKFSVYPLPGRFAVRDMRQMAAVGVIKAGDEKAAGAGKVTKSTQKAQKAKWIIPITPVLISGGRQSQNCLSQLAI</sequence>
<organism evidence="4 5">
    <name type="scientific">Pteropus alecto</name>
    <name type="common">Black flying fox</name>
    <dbReference type="NCBI Taxonomy" id="9402"/>
    <lineage>
        <taxon>Eukaryota</taxon>
        <taxon>Metazoa</taxon>
        <taxon>Chordata</taxon>
        <taxon>Craniata</taxon>
        <taxon>Vertebrata</taxon>
        <taxon>Euteleostomi</taxon>
        <taxon>Mammalia</taxon>
        <taxon>Eutheria</taxon>
        <taxon>Laurasiatheria</taxon>
        <taxon>Chiroptera</taxon>
        <taxon>Yinpterochiroptera</taxon>
        <taxon>Pteropodoidea</taxon>
        <taxon>Pteropodidae</taxon>
        <taxon>Pteropodinae</taxon>
        <taxon>Pteropus</taxon>
    </lineage>
</organism>
<dbReference type="InterPro" id="IPR009001">
    <property type="entry name" value="Transl_elong_EF1A/Init_IF2_C"/>
</dbReference>
<reference evidence="5" key="1">
    <citation type="journal article" date="2013" name="Science">
        <title>Comparative analysis of bat genomes provides insight into the evolution of flight and immunity.</title>
        <authorList>
            <person name="Zhang G."/>
            <person name="Cowled C."/>
            <person name="Shi Z."/>
            <person name="Huang Z."/>
            <person name="Bishop-Lilly K.A."/>
            <person name="Fang X."/>
            <person name="Wynne J.W."/>
            <person name="Xiong Z."/>
            <person name="Baker M.L."/>
            <person name="Zhao W."/>
            <person name="Tachedjian M."/>
            <person name="Zhu Y."/>
            <person name="Zhou P."/>
            <person name="Jiang X."/>
            <person name="Ng J."/>
            <person name="Yang L."/>
            <person name="Wu L."/>
            <person name="Xiao J."/>
            <person name="Feng Y."/>
            <person name="Chen Y."/>
            <person name="Sun X."/>
            <person name="Zhang Y."/>
            <person name="Marsh G.A."/>
            <person name="Crameri G."/>
            <person name="Broder C.C."/>
            <person name="Frey K.G."/>
            <person name="Wang L.F."/>
            <person name="Wang J."/>
        </authorList>
    </citation>
    <scope>NUCLEOTIDE SEQUENCE [LARGE SCALE GENOMIC DNA]</scope>
</reference>
<dbReference type="Pfam" id="PF22594">
    <property type="entry name" value="GTP-eEF1A_C"/>
    <property type="match status" value="1"/>
</dbReference>
<keyword evidence="5" id="KW-1185">Reference proteome</keyword>
<dbReference type="Gene3D" id="2.40.30.10">
    <property type="entry name" value="Translation factors"/>
    <property type="match status" value="1"/>
</dbReference>
<dbReference type="Proteomes" id="UP000010552">
    <property type="component" value="Unassembled WGS sequence"/>
</dbReference>
<dbReference type="EMBL" id="KB031029">
    <property type="protein sequence ID" value="ELK06626.1"/>
    <property type="molecule type" value="Genomic_DNA"/>
</dbReference>
<accession>L5K767</accession>
<protein>
    <submittedName>
        <fullName evidence="4">Elongation factor 1-alpha 1</fullName>
    </submittedName>
</protein>
<dbReference type="PANTHER" id="PTHR44830:SF1">
    <property type="entry name" value="TR-TYPE G DOMAIN-CONTAINING PROTEIN"/>
    <property type="match status" value="1"/>
</dbReference>
<evidence type="ECO:0000313" key="5">
    <source>
        <dbReference type="Proteomes" id="UP000010552"/>
    </source>
</evidence>
<keyword evidence="1" id="KW-0547">Nucleotide-binding</keyword>
<name>L5K767_PTEAL</name>